<dbReference type="AlphaFoldDB" id="A0A7S7NYK3"/>
<dbReference type="EMBL" id="CP063849">
    <property type="protein sequence ID" value="QOY92156.1"/>
    <property type="molecule type" value="Genomic_DNA"/>
</dbReference>
<accession>A0A7S7NYK3</accession>
<dbReference type="Proteomes" id="UP000593892">
    <property type="component" value="Chromosome"/>
</dbReference>
<gene>
    <name evidence="1" type="ORF">IRI77_27255</name>
</gene>
<dbReference type="KEGG" id="pfer:IRI77_27255"/>
<proteinExistence type="predicted"/>
<organism evidence="1 2">
    <name type="scientific">Paludibaculum fermentans</name>
    <dbReference type="NCBI Taxonomy" id="1473598"/>
    <lineage>
        <taxon>Bacteria</taxon>
        <taxon>Pseudomonadati</taxon>
        <taxon>Acidobacteriota</taxon>
        <taxon>Terriglobia</taxon>
        <taxon>Bryobacterales</taxon>
        <taxon>Bryobacteraceae</taxon>
        <taxon>Paludibaculum</taxon>
    </lineage>
</organism>
<name>A0A7S7NYK3_PALFE</name>
<sequence length="137" mass="15269">MPAGFWNFGRVGLGDELYQEILTHPIPTDLEAVKLLAAAPAVLDLFMWLTYPCFTAKRPEAIPIFGEFGIVSQLGSVQYSCPRRFRAELGRWLFPIRVIWPECPARVSPGGFQMVVAPAFAVHSKPVQLFGEPRTHG</sequence>
<protein>
    <submittedName>
        <fullName evidence="1">Uncharacterized protein</fullName>
    </submittedName>
</protein>
<keyword evidence="2" id="KW-1185">Reference proteome</keyword>
<evidence type="ECO:0000313" key="1">
    <source>
        <dbReference type="EMBL" id="QOY92156.1"/>
    </source>
</evidence>
<evidence type="ECO:0000313" key="2">
    <source>
        <dbReference type="Proteomes" id="UP000593892"/>
    </source>
</evidence>
<reference evidence="1 2" key="1">
    <citation type="submission" date="2020-10" db="EMBL/GenBank/DDBJ databases">
        <title>Complete genome sequence of Paludibaculum fermentans P105T, a facultatively anaerobic acidobacterium capable of dissimilatory Fe(III) reduction.</title>
        <authorList>
            <person name="Dedysh S.N."/>
            <person name="Beletsky A.V."/>
            <person name="Kulichevskaya I.S."/>
            <person name="Mardanov A.V."/>
            <person name="Ravin N.V."/>
        </authorList>
    </citation>
    <scope>NUCLEOTIDE SEQUENCE [LARGE SCALE GENOMIC DNA]</scope>
    <source>
        <strain evidence="1 2">P105</strain>
    </source>
</reference>